<dbReference type="RefSeq" id="WP_188556568.1">
    <property type="nucleotide sequence ID" value="NZ_BMGS01000002.1"/>
</dbReference>
<name>A0ABQ1WKH0_9BACT</name>
<reference evidence="3" key="1">
    <citation type="journal article" date="2019" name="Int. J. Syst. Evol. Microbiol.">
        <title>The Global Catalogue of Microorganisms (GCM) 10K type strain sequencing project: providing services to taxonomists for standard genome sequencing and annotation.</title>
        <authorList>
            <consortium name="The Broad Institute Genomics Platform"/>
            <consortium name="The Broad Institute Genome Sequencing Center for Infectious Disease"/>
            <person name="Wu L."/>
            <person name="Ma J."/>
        </authorList>
    </citation>
    <scope>NUCLEOTIDE SEQUENCE [LARGE SCALE GENOMIC DNA]</scope>
    <source>
        <strain evidence="3">CGMCC 1.12990</strain>
    </source>
</reference>
<gene>
    <name evidence="2" type="ORF">GCM10011378_08400</name>
</gene>
<keyword evidence="3" id="KW-1185">Reference proteome</keyword>
<protein>
    <submittedName>
        <fullName evidence="2">Uncharacterized protein</fullName>
    </submittedName>
</protein>
<proteinExistence type="predicted"/>
<feature type="transmembrane region" description="Helical" evidence="1">
    <location>
        <begin position="76"/>
        <end position="94"/>
    </location>
</feature>
<evidence type="ECO:0000313" key="2">
    <source>
        <dbReference type="EMBL" id="GGG34299.1"/>
    </source>
</evidence>
<evidence type="ECO:0000256" key="1">
    <source>
        <dbReference type="SAM" id="Phobius"/>
    </source>
</evidence>
<keyword evidence="1" id="KW-0472">Membrane</keyword>
<dbReference type="Proteomes" id="UP000601361">
    <property type="component" value="Unassembled WGS sequence"/>
</dbReference>
<organism evidence="2 3">
    <name type="scientific">Hymenobacter glacieicola</name>
    <dbReference type="NCBI Taxonomy" id="1562124"/>
    <lineage>
        <taxon>Bacteria</taxon>
        <taxon>Pseudomonadati</taxon>
        <taxon>Bacteroidota</taxon>
        <taxon>Cytophagia</taxon>
        <taxon>Cytophagales</taxon>
        <taxon>Hymenobacteraceae</taxon>
        <taxon>Hymenobacter</taxon>
    </lineage>
</organism>
<dbReference type="EMBL" id="BMGS01000002">
    <property type="protein sequence ID" value="GGG34299.1"/>
    <property type="molecule type" value="Genomic_DNA"/>
</dbReference>
<evidence type="ECO:0000313" key="3">
    <source>
        <dbReference type="Proteomes" id="UP000601361"/>
    </source>
</evidence>
<accession>A0ABQ1WKH0</accession>
<keyword evidence="1" id="KW-1133">Transmembrane helix</keyword>
<keyword evidence="1" id="KW-0812">Transmembrane</keyword>
<sequence>MLTALLTLRGIFRRWFPAILSVLLCSAYYQYTAAQQAQRATLAAAVNAGQLNADSPLIAAAHNTEIPPFGLVTGKFIFALGLFFGGLAAVWFVLRFVVPVLPRWATAGGYKQAFMVQAEADQLRTFNTVWLCLLGYFAVCVLAACLVS</sequence>
<feature type="transmembrane region" description="Helical" evidence="1">
    <location>
        <begin position="12"/>
        <end position="29"/>
    </location>
</feature>
<feature type="transmembrane region" description="Helical" evidence="1">
    <location>
        <begin position="128"/>
        <end position="147"/>
    </location>
</feature>
<comment type="caution">
    <text evidence="2">The sequence shown here is derived from an EMBL/GenBank/DDBJ whole genome shotgun (WGS) entry which is preliminary data.</text>
</comment>